<proteinExistence type="predicted"/>
<comment type="caution">
    <text evidence="2">The sequence shown here is derived from an EMBL/GenBank/DDBJ whole genome shotgun (WGS) entry which is preliminary data.</text>
</comment>
<dbReference type="InterPro" id="IPR018247">
    <property type="entry name" value="EF_Hand_1_Ca_BS"/>
</dbReference>
<feature type="signal peptide" evidence="1">
    <location>
        <begin position="1"/>
        <end position="21"/>
    </location>
</feature>
<organism evidence="2 3">
    <name type="scientific">Pararge aegeria aegeria</name>
    <dbReference type="NCBI Taxonomy" id="348720"/>
    <lineage>
        <taxon>Eukaryota</taxon>
        <taxon>Metazoa</taxon>
        <taxon>Ecdysozoa</taxon>
        <taxon>Arthropoda</taxon>
        <taxon>Hexapoda</taxon>
        <taxon>Insecta</taxon>
        <taxon>Pterygota</taxon>
        <taxon>Neoptera</taxon>
        <taxon>Endopterygota</taxon>
        <taxon>Lepidoptera</taxon>
        <taxon>Glossata</taxon>
        <taxon>Ditrysia</taxon>
        <taxon>Papilionoidea</taxon>
        <taxon>Nymphalidae</taxon>
        <taxon>Satyrinae</taxon>
        <taxon>Satyrini</taxon>
        <taxon>Parargina</taxon>
        <taxon>Pararge</taxon>
    </lineage>
</organism>
<dbReference type="EMBL" id="CAKXAJ010026165">
    <property type="protein sequence ID" value="CAH2260414.1"/>
    <property type="molecule type" value="Genomic_DNA"/>
</dbReference>
<keyword evidence="3" id="KW-1185">Reference proteome</keyword>
<dbReference type="OrthoDB" id="7467570at2759"/>
<dbReference type="PROSITE" id="PS00018">
    <property type="entry name" value="EF_HAND_1"/>
    <property type="match status" value="1"/>
</dbReference>
<evidence type="ECO:0000256" key="1">
    <source>
        <dbReference type="SAM" id="SignalP"/>
    </source>
</evidence>
<protein>
    <submittedName>
        <fullName evidence="2">Jg15527 protein</fullName>
    </submittedName>
</protein>
<evidence type="ECO:0000313" key="2">
    <source>
        <dbReference type="EMBL" id="CAH2260414.1"/>
    </source>
</evidence>
<dbReference type="Proteomes" id="UP000838756">
    <property type="component" value="Unassembled WGS sequence"/>
</dbReference>
<sequence>MAECYLICALFVCLNIFGVQGSIHVKGLLCQDPDTRKLYPINSTWPSESFCGNYTCKLRYKNFTQTEYAPVTKINNTSPEEKDKIVESDMNTSPSEQAFVLIKKVQPVQQPEHHKEAIKRINALTDDFKRDTDTDRYLTESEIKSITEILHTVKKSDLEAIVEIYNIAQDIYKEMDTNGEEKNIKDTYLYTKKSKENMLNKKISGKAKSSVSYWYEPLHQGGIKVNPTDLKVDGTNAVPTARSYSNPATYYQGPLTDRDFKNMPYYYPMSNFQRTSSYVHNTASQNMPNHAPHRAKSCRKQKFNNIAPTWVNTHNNVQAESGKPKMQPMLLPYPFSYVQHYNFSTYPASFYYSHYPWAQLEAYSGSRNYPQQYFGAYAAHVPNTAVVDNVQEIEQKSDVHYVKSDKVMDTANKTEGLNLPEWQTEELSPEVLEEVKANILEDSKLLKPIVKTVKLEKVGKVIKLDELTRTKRDLNNIDDKGVELEIVHYEPYIEKTTCESSVEPGFFRLGSPNEPYPACCPQKIDG</sequence>
<reference evidence="2" key="1">
    <citation type="submission" date="2022-03" db="EMBL/GenBank/DDBJ databases">
        <authorList>
            <person name="Lindestad O."/>
        </authorList>
    </citation>
    <scope>NUCLEOTIDE SEQUENCE</scope>
</reference>
<gene>
    <name evidence="2" type="primary">jg15527</name>
    <name evidence="2" type="ORF">PAEG_LOCUS23719</name>
</gene>
<keyword evidence="1" id="KW-0732">Signal</keyword>
<feature type="chain" id="PRO_5035888059" evidence="1">
    <location>
        <begin position="22"/>
        <end position="526"/>
    </location>
</feature>
<dbReference type="AlphaFoldDB" id="A0A8S4SJ51"/>
<accession>A0A8S4SJ51</accession>
<name>A0A8S4SJ51_9NEOP</name>
<evidence type="ECO:0000313" key="3">
    <source>
        <dbReference type="Proteomes" id="UP000838756"/>
    </source>
</evidence>